<keyword evidence="2" id="KW-1185">Reference proteome</keyword>
<name>A0A9N9FI55_9GLOM</name>
<accession>A0A9N9FI55</accession>
<organism evidence="1 2">
    <name type="scientific">Racocetra fulgida</name>
    <dbReference type="NCBI Taxonomy" id="60492"/>
    <lineage>
        <taxon>Eukaryota</taxon>
        <taxon>Fungi</taxon>
        <taxon>Fungi incertae sedis</taxon>
        <taxon>Mucoromycota</taxon>
        <taxon>Glomeromycotina</taxon>
        <taxon>Glomeromycetes</taxon>
        <taxon>Diversisporales</taxon>
        <taxon>Gigasporaceae</taxon>
        <taxon>Racocetra</taxon>
    </lineage>
</organism>
<dbReference type="Proteomes" id="UP000789396">
    <property type="component" value="Unassembled WGS sequence"/>
</dbReference>
<reference evidence="1" key="1">
    <citation type="submission" date="2021-06" db="EMBL/GenBank/DDBJ databases">
        <authorList>
            <person name="Kallberg Y."/>
            <person name="Tangrot J."/>
            <person name="Rosling A."/>
        </authorList>
    </citation>
    <scope>NUCLEOTIDE SEQUENCE</scope>
    <source>
        <strain evidence="1">IN212</strain>
    </source>
</reference>
<dbReference type="EMBL" id="CAJVPZ010003726">
    <property type="protein sequence ID" value="CAG8534786.1"/>
    <property type="molecule type" value="Genomic_DNA"/>
</dbReference>
<gene>
    <name evidence="1" type="ORF">RFULGI_LOCUS3955</name>
</gene>
<sequence>GPCFGTFGKFILLKFGDITRDDDFLRQLNQNYVVINSQFDNSAI</sequence>
<evidence type="ECO:0000313" key="2">
    <source>
        <dbReference type="Proteomes" id="UP000789396"/>
    </source>
</evidence>
<protein>
    <submittedName>
        <fullName evidence="1">4308_t:CDS:1</fullName>
    </submittedName>
</protein>
<evidence type="ECO:0000313" key="1">
    <source>
        <dbReference type="EMBL" id="CAG8534786.1"/>
    </source>
</evidence>
<comment type="caution">
    <text evidence="1">The sequence shown here is derived from an EMBL/GenBank/DDBJ whole genome shotgun (WGS) entry which is preliminary data.</text>
</comment>
<proteinExistence type="predicted"/>
<dbReference type="AlphaFoldDB" id="A0A9N9FI55"/>
<feature type="non-terminal residue" evidence="1">
    <location>
        <position position="1"/>
    </location>
</feature>